<keyword evidence="9" id="KW-1185">Reference proteome</keyword>
<dbReference type="InterPro" id="IPR037218">
    <property type="entry name" value="PTPA_sf"/>
</dbReference>
<dbReference type="PANTHER" id="PTHR10012:SF0">
    <property type="entry name" value="SERINE_THREONINE-PROTEIN PHOSPHATASE 2A ACTIVATOR"/>
    <property type="match status" value="1"/>
</dbReference>
<reference evidence="8" key="1">
    <citation type="submission" date="2023-03" db="EMBL/GenBank/DDBJ databases">
        <title>Mating type loci evolution in Malassezia.</title>
        <authorList>
            <person name="Coelho M.A."/>
        </authorList>
    </citation>
    <scope>NUCLEOTIDE SEQUENCE</scope>
    <source>
        <strain evidence="8">CBS 7876</strain>
    </source>
</reference>
<evidence type="ECO:0000256" key="7">
    <source>
        <dbReference type="RuleBase" id="RU361210"/>
    </source>
</evidence>
<sequence length="394" mass="43816">MAWSLPMPAWVDVADTATRAQIRTPERRITVDDDIRVWGTSEAHDAILLFVMRMAEACVGAATTDVAWDAASAARRTASSDPIERVLGMLQTLDAWTDEIEPQTSAQRFGNLSFRTWGKRLQDRVDVLHTELLPTDTQLFIPELRAYLAEAFGSFVRIDYGTGHELNFVAWLGYLHRTGFFAAGREPEAVQAAERRLALEVFPAYLRVVWHLQDRYSLEPAGSHGVWGLDDYQFVPYILGSAQLRTSETLTPQNVVDLALYPFIKQPGPRAGPRISVSQTLLYTPPGKHAPIPNLYVSSLARIHSLKRGPFSEHSPVLSDVSSNVSTWDRVYKGMLKMYDAECLLKRPVVQHFVFGGVGFCWPSGAPTSVSHGSSAAPSPQTIVRPDIYVYANT</sequence>
<dbReference type="GO" id="GO:0003755">
    <property type="term" value="F:peptidyl-prolyl cis-trans isomerase activity"/>
    <property type="evidence" value="ECO:0007669"/>
    <property type="project" value="UniProtKB-KW"/>
</dbReference>
<evidence type="ECO:0000256" key="4">
    <source>
        <dbReference type="ARBA" id="ARBA00022490"/>
    </source>
</evidence>
<dbReference type="CDD" id="cd04087">
    <property type="entry name" value="PTPA"/>
    <property type="match status" value="1"/>
</dbReference>
<dbReference type="Pfam" id="PF03095">
    <property type="entry name" value="PTPA"/>
    <property type="match status" value="1"/>
</dbReference>
<keyword evidence="5 7" id="KW-0697">Rotamase</keyword>
<comment type="function">
    <text evidence="7">PPIases accelerate the folding of proteins. It catalyzes the cis-trans isomerization of proline imidic peptide bonds in oligopeptides.</text>
</comment>
<evidence type="ECO:0000256" key="1">
    <source>
        <dbReference type="ARBA" id="ARBA00000971"/>
    </source>
</evidence>
<dbReference type="EMBL" id="CP119939">
    <property type="protein sequence ID" value="WFD03863.1"/>
    <property type="molecule type" value="Genomic_DNA"/>
</dbReference>
<dbReference type="InterPro" id="IPR043170">
    <property type="entry name" value="PTPA_C_lid"/>
</dbReference>
<organism evidence="8 9">
    <name type="scientific">Malassezia obtusa</name>
    <dbReference type="NCBI Taxonomy" id="76774"/>
    <lineage>
        <taxon>Eukaryota</taxon>
        <taxon>Fungi</taxon>
        <taxon>Dikarya</taxon>
        <taxon>Basidiomycota</taxon>
        <taxon>Ustilaginomycotina</taxon>
        <taxon>Malasseziomycetes</taxon>
        <taxon>Malasseziales</taxon>
        <taxon>Malasseziaceae</taxon>
        <taxon>Malassezia</taxon>
    </lineage>
</organism>
<dbReference type="InterPro" id="IPR004327">
    <property type="entry name" value="Phstyr_phstse_ac"/>
</dbReference>
<dbReference type="EC" id="5.2.1.8" evidence="7"/>
<comment type="similarity">
    <text evidence="3 7">Belongs to the PTPA-type PPIase family.</text>
</comment>
<dbReference type="GO" id="GO:0005737">
    <property type="term" value="C:cytoplasm"/>
    <property type="evidence" value="ECO:0007669"/>
    <property type="project" value="UniProtKB-SubCell"/>
</dbReference>
<dbReference type="Proteomes" id="UP001214603">
    <property type="component" value="Chromosome 6"/>
</dbReference>
<evidence type="ECO:0000256" key="2">
    <source>
        <dbReference type="ARBA" id="ARBA00004496"/>
    </source>
</evidence>
<dbReference type="PIRSF" id="PIRSF016325">
    <property type="entry name" value="Phstyr_phstse_ac"/>
    <property type="match status" value="1"/>
</dbReference>
<keyword evidence="4 7" id="KW-0963">Cytoplasm</keyword>
<evidence type="ECO:0000313" key="9">
    <source>
        <dbReference type="Proteomes" id="UP001214603"/>
    </source>
</evidence>
<dbReference type="GO" id="GO:0005634">
    <property type="term" value="C:nucleus"/>
    <property type="evidence" value="ECO:0007669"/>
    <property type="project" value="TreeGrafter"/>
</dbReference>
<evidence type="ECO:0000256" key="5">
    <source>
        <dbReference type="ARBA" id="ARBA00023110"/>
    </source>
</evidence>
<dbReference type="GO" id="GO:0000159">
    <property type="term" value="C:protein phosphatase type 2A complex"/>
    <property type="evidence" value="ECO:0007669"/>
    <property type="project" value="TreeGrafter"/>
</dbReference>
<dbReference type="SUPFAM" id="SSF140984">
    <property type="entry name" value="PTPA-like"/>
    <property type="match status" value="1"/>
</dbReference>
<dbReference type="Gene3D" id="1.20.120.1150">
    <property type="match status" value="1"/>
</dbReference>
<accession>A0AAF0E061</accession>
<evidence type="ECO:0000256" key="6">
    <source>
        <dbReference type="ARBA" id="ARBA00023235"/>
    </source>
</evidence>
<dbReference type="GO" id="GO:0008160">
    <property type="term" value="F:protein tyrosine phosphatase activator activity"/>
    <property type="evidence" value="ECO:0007669"/>
    <property type="project" value="TreeGrafter"/>
</dbReference>
<proteinExistence type="inferred from homology"/>
<dbReference type="GO" id="GO:0007052">
    <property type="term" value="P:mitotic spindle organization"/>
    <property type="evidence" value="ECO:0007669"/>
    <property type="project" value="TreeGrafter"/>
</dbReference>
<evidence type="ECO:0000256" key="3">
    <source>
        <dbReference type="ARBA" id="ARBA00011019"/>
    </source>
</evidence>
<gene>
    <name evidence="8" type="primary">RRD1</name>
    <name evidence="8" type="ORF">MOBT1_002559</name>
</gene>
<dbReference type="PANTHER" id="PTHR10012">
    <property type="entry name" value="SERINE/THREONINE-PROTEIN PHOSPHATASE 2A REGULATORY SUBUNIT B"/>
    <property type="match status" value="1"/>
</dbReference>
<dbReference type="AlphaFoldDB" id="A0AAF0E061"/>
<protein>
    <recommendedName>
        <fullName evidence="7">Serine/threonine-protein phosphatase 2A activator</fullName>
        <ecNumber evidence="7">5.2.1.8</ecNumber>
    </recommendedName>
    <alternativeName>
        <fullName evidence="7">Phosphotyrosyl phosphatase activator</fullName>
    </alternativeName>
</protein>
<comment type="catalytic activity">
    <reaction evidence="1 7">
        <text>[protein]-peptidylproline (omega=180) = [protein]-peptidylproline (omega=0)</text>
        <dbReference type="Rhea" id="RHEA:16237"/>
        <dbReference type="Rhea" id="RHEA-COMP:10747"/>
        <dbReference type="Rhea" id="RHEA-COMP:10748"/>
        <dbReference type="ChEBI" id="CHEBI:83833"/>
        <dbReference type="ChEBI" id="CHEBI:83834"/>
        <dbReference type="EC" id="5.2.1.8"/>
    </reaction>
</comment>
<keyword evidence="6 7" id="KW-0413">Isomerase</keyword>
<evidence type="ECO:0000313" key="8">
    <source>
        <dbReference type="EMBL" id="WFD03863.1"/>
    </source>
</evidence>
<comment type="subcellular location">
    <subcellularLocation>
        <location evidence="2 7">Cytoplasm</location>
    </subcellularLocation>
</comment>
<name>A0AAF0E061_9BASI</name>